<feature type="domain" description="DUF3298" evidence="2">
    <location>
        <begin position="188"/>
        <end position="273"/>
    </location>
</feature>
<dbReference type="Gene3D" id="3.90.640.20">
    <property type="entry name" value="Heat-shock cognate protein, ATPase"/>
    <property type="match status" value="1"/>
</dbReference>
<accession>A0A069SHV2</accession>
<protein>
    <recommendedName>
        <fullName evidence="6">DUF3298 domain-containing protein</fullName>
    </recommendedName>
</protein>
<organism evidence="4 5">
    <name type="scientific">Phocaeicola vulgatus str. 3975 RP4</name>
    <dbReference type="NCBI Taxonomy" id="1339352"/>
    <lineage>
        <taxon>Bacteria</taxon>
        <taxon>Pseudomonadati</taxon>
        <taxon>Bacteroidota</taxon>
        <taxon>Bacteroidia</taxon>
        <taxon>Bacteroidales</taxon>
        <taxon>Bacteroidaceae</taxon>
        <taxon>Phocaeicola</taxon>
    </lineage>
</organism>
<dbReference type="AlphaFoldDB" id="A0A069SHV2"/>
<dbReference type="Gene3D" id="3.30.565.40">
    <property type="entry name" value="Fervidobacterium nodosum Rt17-B1 like"/>
    <property type="match status" value="1"/>
</dbReference>
<feature type="signal peptide" evidence="1">
    <location>
        <begin position="1"/>
        <end position="22"/>
    </location>
</feature>
<evidence type="ECO:0000259" key="2">
    <source>
        <dbReference type="Pfam" id="PF11738"/>
    </source>
</evidence>
<feature type="domain" description="Deacetylase PdaC" evidence="3">
    <location>
        <begin position="57"/>
        <end position="170"/>
    </location>
</feature>
<dbReference type="Pfam" id="PF11738">
    <property type="entry name" value="DUF3298"/>
    <property type="match status" value="1"/>
</dbReference>
<comment type="caution">
    <text evidence="4">The sequence shown here is derived from an EMBL/GenBank/DDBJ whole genome shotgun (WGS) entry which is preliminary data.</text>
</comment>
<dbReference type="EMBL" id="JNHM01000028">
    <property type="protein sequence ID" value="KDS53863.1"/>
    <property type="molecule type" value="Genomic_DNA"/>
</dbReference>
<proteinExistence type="predicted"/>
<keyword evidence="1" id="KW-0732">Signal</keyword>
<dbReference type="Proteomes" id="UP000027661">
    <property type="component" value="Unassembled WGS sequence"/>
</dbReference>
<name>A0A069SHV2_PHOVU</name>
<gene>
    <name evidence="4" type="ORF">M099_2288</name>
</gene>
<dbReference type="InterPro" id="IPR025303">
    <property type="entry name" value="PdaC"/>
</dbReference>
<evidence type="ECO:0008006" key="6">
    <source>
        <dbReference type="Google" id="ProtNLM"/>
    </source>
</evidence>
<dbReference type="InterPro" id="IPR037126">
    <property type="entry name" value="PdaC/RsiV-like_sf"/>
</dbReference>
<dbReference type="PATRIC" id="fig|1339352.3.peg.2203"/>
<dbReference type="Pfam" id="PF13739">
    <property type="entry name" value="PdaC"/>
    <property type="match status" value="1"/>
</dbReference>
<reference evidence="4 5" key="1">
    <citation type="submission" date="2014-04" db="EMBL/GenBank/DDBJ databases">
        <authorList>
            <person name="Sears C."/>
            <person name="Carroll K."/>
            <person name="Sack B.R."/>
            <person name="Qadri F."/>
            <person name="Myers L.L."/>
            <person name="Chung G.-T."/>
            <person name="Escheverria P."/>
            <person name="Fraser C.M."/>
            <person name="Sadzewicz L."/>
            <person name="Shefchek K.A."/>
            <person name="Tallon L."/>
            <person name="Das S.P."/>
            <person name="Daugherty S."/>
            <person name="Mongodin E.F."/>
        </authorList>
    </citation>
    <scope>NUCLEOTIDE SEQUENCE [LARGE SCALE GENOMIC DNA]</scope>
    <source>
        <strain evidence="4 5">3975 RP4</strain>
    </source>
</reference>
<dbReference type="InterPro" id="IPR021729">
    <property type="entry name" value="DUF3298"/>
</dbReference>
<evidence type="ECO:0000313" key="4">
    <source>
        <dbReference type="EMBL" id="KDS53863.1"/>
    </source>
</evidence>
<evidence type="ECO:0000256" key="1">
    <source>
        <dbReference type="SAM" id="SignalP"/>
    </source>
</evidence>
<evidence type="ECO:0000313" key="5">
    <source>
        <dbReference type="Proteomes" id="UP000027661"/>
    </source>
</evidence>
<evidence type="ECO:0000259" key="3">
    <source>
        <dbReference type="Pfam" id="PF13739"/>
    </source>
</evidence>
<dbReference type="PROSITE" id="PS51257">
    <property type="entry name" value="PROKAR_LIPOPROTEIN"/>
    <property type="match status" value="1"/>
</dbReference>
<sequence>MKKRNLVLSVMTTCLVSCFLLSGCNGQKQIDSETVKTVKVEEQAHLQDDTVSPACKITIDYSYLAESDAADSIAQRINRTIQAHVLGKEYIRMNPEVAVDSFKNTYIDNYRKDVNEFYQEDIKNGTPKDELPTWYNYEYGLTTHFSEGKEGILNFIAETFEYTGGAHPNSWNKWMNFEKNTGKLLALKDVFMAGSEKPMSDMLLEELITEMATRLEDSSITSLEGLQNAGILNSTNMYVPDNFLLEKEKVSFLYNKYDIAPYAVGVITLSLPYTSVEKYMIH</sequence>
<dbReference type="RefSeq" id="WP_032952864.1">
    <property type="nucleotide sequence ID" value="NZ_JNHM01000028.1"/>
</dbReference>
<feature type="chain" id="PRO_5001666586" description="DUF3298 domain-containing protein" evidence="1">
    <location>
        <begin position="23"/>
        <end position="282"/>
    </location>
</feature>